<feature type="domain" description="Transcription regulator PadR N-terminal" evidence="1">
    <location>
        <begin position="8"/>
        <end position="81"/>
    </location>
</feature>
<protein>
    <submittedName>
        <fullName evidence="2">DNA-binding transcriptional regulator, PadR family</fullName>
    </submittedName>
</protein>
<dbReference type="STRING" id="1121301.SAMN02745912_00002"/>
<dbReference type="GO" id="GO:0003677">
    <property type="term" value="F:DNA binding"/>
    <property type="evidence" value="ECO:0007669"/>
    <property type="project" value="UniProtKB-KW"/>
</dbReference>
<dbReference type="EMBL" id="FRAG01000001">
    <property type="protein sequence ID" value="SHJ46783.1"/>
    <property type="molecule type" value="Genomic_DNA"/>
</dbReference>
<keyword evidence="2" id="KW-0238">DNA-binding</keyword>
<dbReference type="InterPro" id="IPR036390">
    <property type="entry name" value="WH_DNA-bd_sf"/>
</dbReference>
<keyword evidence="3" id="KW-1185">Reference proteome</keyword>
<dbReference type="Gene3D" id="1.10.10.10">
    <property type="entry name" value="Winged helix-like DNA-binding domain superfamily/Winged helix DNA-binding domain"/>
    <property type="match status" value="1"/>
</dbReference>
<name>A0A1M6JJE8_PARC5</name>
<dbReference type="InterPro" id="IPR052509">
    <property type="entry name" value="Metal_resp_DNA-bind_regulator"/>
</dbReference>
<organism evidence="2 3">
    <name type="scientific">Paramaledivibacter caminithermalis (strain DSM 15212 / CIP 107654 / DViRD3)</name>
    <name type="common">Clostridium caminithermale</name>
    <dbReference type="NCBI Taxonomy" id="1121301"/>
    <lineage>
        <taxon>Bacteria</taxon>
        <taxon>Bacillati</taxon>
        <taxon>Bacillota</taxon>
        <taxon>Clostridia</taxon>
        <taxon>Peptostreptococcales</taxon>
        <taxon>Caminicellaceae</taxon>
        <taxon>Paramaledivibacter</taxon>
    </lineage>
</organism>
<dbReference type="Proteomes" id="UP000184465">
    <property type="component" value="Unassembled WGS sequence"/>
</dbReference>
<dbReference type="SUPFAM" id="SSF46785">
    <property type="entry name" value="Winged helix' DNA-binding domain"/>
    <property type="match status" value="1"/>
</dbReference>
<sequence>METPLFILGFLLRYGSMHGYKMKKLLDEQVSDFTSIKTSNLYYHLNKMVKEGYIKGEIEPQAEKPNKTIYTITDKGKKEFDSLLFSSLNSNTKFNFLIDNALFFNDYIENKEYKKSIDEKLISMNKQLIALISHKKFTLNYIPDDYKKYSEMIFLHHEFHIKAEIEWLEKIKVMLD</sequence>
<gene>
    <name evidence="2" type="ORF">SAMN02745912_00002</name>
</gene>
<evidence type="ECO:0000259" key="1">
    <source>
        <dbReference type="Pfam" id="PF03551"/>
    </source>
</evidence>
<dbReference type="PANTHER" id="PTHR33169:SF14">
    <property type="entry name" value="TRANSCRIPTIONAL REGULATOR RV3488"/>
    <property type="match status" value="1"/>
</dbReference>
<dbReference type="AlphaFoldDB" id="A0A1M6JJE8"/>
<dbReference type="RefSeq" id="WP_084111510.1">
    <property type="nucleotide sequence ID" value="NZ_FRAG01000001.1"/>
</dbReference>
<evidence type="ECO:0000313" key="3">
    <source>
        <dbReference type="Proteomes" id="UP000184465"/>
    </source>
</evidence>
<reference evidence="3" key="1">
    <citation type="submission" date="2016-11" db="EMBL/GenBank/DDBJ databases">
        <authorList>
            <person name="Varghese N."/>
            <person name="Submissions S."/>
        </authorList>
    </citation>
    <scope>NUCLEOTIDE SEQUENCE [LARGE SCALE GENOMIC DNA]</scope>
    <source>
        <strain evidence="3">DSM 15212 / CIP 107654 / DViRD3</strain>
    </source>
</reference>
<dbReference type="Pfam" id="PF03551">
    <property type="entry name" value="PadR"/>
    <property type="match status" value="1"/>
</dbReference>
<dbReference type="PANTHER" id="PTHR33169">
    <property type="entry name" value="PADR-FAMILY TRANSCRIPTIONAL REGULATOR"/>
    <property type="match status" value="1"/>
</dbReference>
<accession>A0A1M6JJE8</accession>
<dbReference type="InterPro" id="IPR036388">
    <property type="entry name" value="WH-like_DNA-bd_sf"/>
</dbReference>
<evidence type="ECO:0000313" key="2">
    <source>
        <dbReference type="EMBL" id="SHJ46783.1"/>
    </source>
</evidence>
<dbReference type="InterPro" id="IPR005149">
    <property type="entry name" value="Tscrpt_reg_PadR_N"/>
</dbReference>
<proteinExistence type="predicted"/>